<keyword evidence="1" id="KW-0560">Oxidoreductase</keyword>
<protein>
    <recommendedName>
        <fullName evidence="5">GH109</fullName>
    </recommendedName>
</protein>
<evidence type="ECO:0008006" key="5">
    <source>
        <dbReference type="Google" id="ProtNLM"/>
    </source>
</evidence>
<dbReference type="PANTHER" id="PTHR43818:SF11">
    <property type="entry name" value="BCDNA.GH03377"/>
    <property type="match status" value="1"/>
</dbReference>
<dbReference type="Pfam" id="PF01408">
    <property type="entry name" value="GFO_IDH_MocA"/>
    <property type="match status" value="1"/>
</dbReference>
<sequence length="388" mass="40847">MTNAKAAGNGDTQPETPIRVGVVGLGYAGEQHLLGYAARPDVQIVGLAGLEDARRDALAERFAIPHPVRGYEELLDLDLDVVSVCVPNALHAPIGVAALESGRHVLSEKPLARSGDEAATMVDAAEAADRVLHVAFNYRRRGDVQLLRRVIDEGTLGRIYHVKAWWLRRRGIPSLGSWFTSKEQAGGGPLIDLGVHVLDLALHLTDQPSVLTVSAVTHAELGPRGRGGSDAGKFVEGPVAYGVEDLASVFLRLGGDVSMTLETAWAVHGSHGDDFGLTLYGTEGGAELTVRNYGVEDTLRVYTDVGGALAEARPKVPRGDGHVGIVAGFVDVLRGPAAAWAAHRGHDGLRLARVLDAAYASASAGREIELPAADTEAPLAAPRVGLPD</sequence>
<feature type="domain" description="GFO/IDH/MocA-like oxidoreductase" evidence="3">
    <location>
        <begin position="144"/>
        <end position="286"/>
    </location>
</feature>
<evidence type="ECO:0000313" key="4">
    <source>
        <dbReference type="EMBL" id="CAA9543239.1"/>
    </source>
</evidence>
<dbReference type="InterPro" id="IPR055170">
    <property type="entry name" value="GFO_IDH_MocA-like_dom"/>
</dbReference>
<dbReference type="PANTHER" id="PTHR43818">
    <property type="entry name" value="BCDNA.GH03377"/>
    <property type="match status" value="1"/>
</dbReference>
<dbReference type="GO" id="GO:0016491">
    <property type="term" value="F:oxidoreductase activity"/>
    <property type="evidence" value="ECO:0007669"/>
    <property type="project" value="UniProtKB-KW"/>
</dbReference>
<proteinExistence type="predicted"/>
<dbReference type="InterPro" id="IPR036291">
    <property type="entry name" value="NAD(P)-bd_dom_sf"/>
</dbReference>
<organism evidence="4">
    <name type="scientific">uncultured Thermoleophilia bacterium</name>
    <dbReference type="NCBI Taxonomy" id="1497501"/>
    <lineage>
        <taxon>Bacteria</taxon>
        <taxon>Bacillati</taxon>
        <taxon>Actinomycetota</taxon>
        <taxon>Thermoleophilia</taxon>
        <taxon>environmental samples</taxon>
    </lineage>
</organism>
<feature type="domain" description="Gfo/Idh/MocA-like oxidoreductase N-terminal" evidence="2">
    <location>
        <begin position="18"/>
        <end position="136"/>
    </location>
</feature>
<dbReference type="GO" id="GO:0000166">
    <property type="term" value="F:nucleotide binding"/>
    <property type="evidence" value="ECO:0007669"/>
    <property type="project" value="InterPro"/>
</dbReference>
<evidence type="ECO:0000259" key="3">
    <source>
        <dbReference type="Pfam" id="PF22725"/>
    </source>
</evidence>
<evidence type="ECO:0000259" key="2">
    <source>
        <dbReference type="Pfam" id="PF01408"/>
    </source>
</evidence>
<dbReference type="SUPFAM" id="SSF55347">
    <property type="entry name" value="Glyceraldehyde-3-phosphate dehydrogenase-like, C-terminal domain"/>
    <property type="match status" value="1"/>
</dbReference>
<dbReference type="Pfam" id="PF22725">
    <property type="entry name" value="GFO_IDH_MocA_C3"/>
    <property type="match status" value="1"/>
</dbReference>
<accession>A0A6J4U8I0</accession>
<dbReference type="SUPFAM" id="SSF51735">
    <property type="entry name" value="NAD(P)-binding Rossmann-fold domains"/>
    <property type="match status" value="1"/>
</dbReference>
<name>A0A6J4U8I0_9ACTN</name>
<dbReference type="AlphaFoldDB" id="A0A6J4U8I0"/>
<dbReference type="InterPro" id="IPR050463">
    <property type="entry name" value="Gfo/Idh/MocA_oxidrdct_glycsds"/>
</dbReference>
<dbReference type="Gene3D" id="3.40.50.720">
    <property type="entry name" value="NAD(P)-binding Rossmann-like Domain"/>
    <property type="match status" value="1"/>
</dbReference>
<dbReference type="Gene3D" id="3.30.360.10">
    <property type="entry name" value="Dihydrodipicolinate Reductase, domain 2"/>
    <property type="match status" value="1"/>
</dbReference>
<evidence type="ECO:0000256" key="1">
    <source>
        <dbReference type="ARBA" id="ARBA00023002"/>
    </source>
</evidence>
<reference evidence="4" key="1">
    <citation type="submission" date="2020-02" db="EMBL/GenBank/DDBJ databases">
        <authorList>
            <person name="Meier V. D."/>
        </authorList>
    </citation>
    <scope>NUCLEOTIDE SEQUENCE</scope>
    <source>
        <strain evidence="4">AVDCRST_MAG79</strain>
    </source>
</reference>
<gene>
    <name evidence="4" type="ORF">AVDCRST_MAG79-2054</name>
</gene>
<dbReference type="InterPro" id="IPR000683">
    <property type="entry name" value="Gfo/Idh/MocA-like_OxRdtase_N"/>
</dbReference>
<dbReference type="EMBL" id="CADCWC010000306">
    <property type="protein sequence ID" value="CAA9543239.1"/>
    <property type="molecule type" value="Genomic_DNA"/>
</dbReference>